<protein>
    <submittedName>
        <fullName evidence="2">Velvet complex subunit LAE1</fullName>
    </submittedName>
</protein>
<dbReference type="Gene3D" id="3.40.50.150">
    <property type="entry name" value="Vaccinia Virus protein VP39"/>
    <property type="match status" value="1"/>
</dbReference>
<accession>A0A9P6VGK0</accession>
<proteinExistence type="predicted"/>
<dbReference type="Proteomes" id="UP000785200">
    <property type="component" value="Unassembled WGS sequence"/>
</dbReference>
<dbReference type="CDD" id="cd02440">
    <property type="entry name" value="AdoMet_MTases"/>
    <property type="match status" value="1"/>
</dbReference>
<dbReference type="PANTHER" id="PTHR43591:SF10">
    <property type="entry name" value="ABC TRANSMEMBRANE TYPE-1 DOMAIN-CONTAINING PROTEIN-RELATED"/>
    <property type="match status" value="1"/>
</dbReference>
<gene>
    <name evidence="2" type="ORF">D0Z07_7122</name>
</gene>
<dbReference type="InterPro" id="IPR029063">
    <property type="entry name" value="SAM-dependent_MTases_sf"/>
</dbReference>
<dbReference type="GO" id="GO:0008168">
    <property type="term" value="F:methyltransferase activity"/>
    <property type="evidence" value="ECO:0007669"/>
    <property type="project" value="TreeGrafter"/>
</dbReference>
<comment type="caution">
    <text evidence="2">The sequence shown here is derived from an EMBL/GenBank/DDBJ whole genome shotgun (WGS) entry which is preliminary data.</text>
</comment>
<dbReference type="OrthoDB" id="2013972at2759"/>
<keyword evidence="3" id="KW-1185">Reference proteome</keyword>
<dbReference type="Pfam" id="PF13489">
    <property type="entry name" value="Methyltransf_23"/>
    <property type="match status" value="1"/>
</dbReference>
<dbReference type="AlphaFoldDB" id="A0A9P6VGK0"/>
<dbReference type="SUPFAM" id="SSF53335">
    <property type="entry name" value="S-adenosyl-L-methionine-dependent methyltransferases"/>
    <property type="match status" value="1"/>
</dbReference>
<evidence type="ECO:0000313" key="2">
    <source>
        <dbReference type="EMBL" id="KAG0647365.1"/>
    </source>
</evidence>
<dbReference type="PANTHER" id="PTHR43591">
    <property type="entry name" value="METHYLTRANSFERASE"/>
    <property type="match status" value="1"/>
</dbReference>
<evidence type="ECO:0000256" key="1">
    <source>
        <dbReference type="SAM" id="MobiDB-lite"/>
    </source>
</evidence>
<feature type="compositionally biased region" description="Basic and acidic residues" evidence="1">
    <location>
        <begin position="1"/>
        <end position="19"/>
    </location>
</feature>
<reference evidence="2" key="1">
    <citation type="submission" date="2019-07" db="EMBL/GenBank/DDBJ databases">
        <title>Hyphodiscus hymeniophilus genome sequencing and assembly.</title>
        <authorList>
            <person name="Kramer G."/>
            <person name="Nodwell J."/>
        </authorList>
    </citation>
    <scope>NUCLEOTIDE SEQUENCE</scope>
    <source>
        <strain evidence="2">ATCC 34498</strain>
    </source>
</reference>
<organism evidence="2 3">
    <name type="scientific">Hyphodiscus hymeniophilus</name>
    <dbReference type="NCBI Taxonomy" id="353542"/>
    <lineage>
        <taxon>Eukaryota</taxon>
        <taxon>Fungi</taxon>
        <taxon>Dikarya</taxon>
        <taxon>Ascomycota</taxon>
        <taxon>Pezizomycotina</taxon>
        <taxon>Leotiomycetes</taxon>
        <taxon>Helotiales</taxon>
        <taxon>Hyphodiscaceae</taxon>
        <taxon>Hyphodiscus</taxon>
    </lineage>
</organism>
<sequence length="345" mass="38654">MLDFEDLSKSYHHTDDKTMAEPSSIMPPTAEGTAGQVEIDVNDDHDSSFDEDIASSTTSLSSSIKNHTYENGRRYHAFRAGSYFAPNDDAENDRLDMHHHLATLLLNGKLHLAPIGEGPQRILDVGCGTGIWTIAMGDENPSAQIYGVDISPTQPNLIPPNVTFELDDVETEWTYHEPFDFVHVRFLAASIMDWPRLVQQAYQHTKPGGWCEFKDFDLNIKATDGSLPEDTALVKYHTLLIGAVNTIGRTHAPGPKLKGWVEAAGYENVHEEVSAVPLGTWPKDKRYKEIGLWNFVCLEEGLEGISLRLFTAVLGWKVEDVEVLIEQVRKELKELKKRGIHAQYT</sequence>
<feature type="region of interest" description="Disordered" evidence="1">
    <location>
        <begin position="1"/>
        <end position="61"/>
    </location>
</feature>
<dbReference type="EMBL" id="VNKQ01000013">
    <property type="protein sequence ID" value="KAG0647365.1"/>
    <property type="molecule type" value="Genomic_DNA"/>
</dbReference>
<name>A0A9P6VGK0_9HELO</name>
<evidence type="ECO:0000313" key="3">
    <source>
        <dbReference type="Proteomes" id="UP000785200"/>
    </source>
</evidence>